<dbReference type="EMBL" id="AP018052">
    <property type="protein sequence ID" value="BAZ93507.1"/>
    <property type="molecule type" value="Genomic_DNA"/>
</dbReference>
<dbReference type="RefSeq" id="WP_096365505.1">
    <property type="nucleotide sequence ID" value="NZ_AP018052.1"/>
</dbReference>
<name>A0A1Z4VPH1_9GAMM</name>
<keyword evidence="1" id="KW-0472">Membrane</keyword>
<evidence type="ECO:0000313" key="3">
    <source>
        <dbReference type="Proteomes" id="UP000218765"/>
    </source>
</evidence>
<keyword evidence="1" id="KW-1133">Transmembrane helix</keyword>
<evidence type="ECO:0000313" key="2">
    <source>
        <dbReference type="EMBL" id="BAZ93507.1"/>
    </source>
</evidence>
<dbReference type="KEGG" id="ttc:FOKN1_1108"/>
<accession>A0A1Z4VPH1</accession>
<dbReference type="InterPro" id="IPR054636">
    <property type="entry name" value="CydP"/>
</dbReference>
<dbReference type="Proteomes" id="UP000218765">
    <property type="component" value="Chromosome"/>
</dbReference>
<keyword evidence="1" id="KW-0812">Transmembrane</keyword>
<proteinExistence type="predicted"/>
<sequence length="67" mass="7207">MQAQADSPIWSNPLVRHLAVVLAVKLVLLTALWWAFFRVPEHALPQQSDIAAHIAGPAAQAGPTLSD</sequence>
<evidence type="ECO:0000256" key="1">
    <source>
        <dbReference type="SAM" id="Phobius"/>
    </source>
</evidence>
<dbReference type="NCBIfam" id="NF045611">
    <property type="entry name" value="small_CydP"/>
    <property type="match status" value="1"/>
</dbReference>
<dbReference type="AlphaFoldDB" id="A0A1Z4VPH1"/>
<protein>
    <submittedName>
        <fullName evidence="2">Cation/multidrug efflux pump</fullName>
    </submittedName>
</protein>
<reference evidence="2 3" key="1">
    <citation type="submission" date="2017-05" db="EMBL/GenBank/DDBJ databases">
        <title>Thiocyanate degradation by Thiohalobacter thiocyanaticus FOKN1.</title>
        <authorList>
            <person name="Oshiki M."/>
            <person name="Fukushima T."/>
            <person name="Kawano S."/>
            <person name="Nakagawa J."/>
        </authorList>
    </citation>
    <scope>NUCLEOTIDE SEQUENCE [LARGE SCALE GENOMIC DNA]</scope>
    <source>
        <strain evidence="2 3">FOKN1</strain>
    </source>
</reference>
<organism evidence="2 3">
    <name type="scientific">Thiohalobacter thiocyanaticus</name>
    <dbReference type="NCBI Taxonomy" id="585455"/>
    <lineage>
        <taxon>Bacteria</taxon>
        <taxon>Pseudomonadati</taxon>
        <taxon>Pseudomonadota</taxon>
        <taxon>Gammaproteobacteria</taxon>
        <taxon>Thiohalobacterales</taxon>
        <taxon>Thiohalobacteraceae</taxon>
        <taxon>Thiohalobacter</taxon>
    </lineage>
</organism>
<gene>
    <name evidence="2" type="ORF">FOKN1_1108</name>
</gene>
<feature type="transmembrane region" description="Helical" evidence="1">
    <location>
        <begin position="17"/>
        <end position="37"/>
    </location>
</feature>
<keyword evidence="3" id="KW-1185">Reference proteome</keyword>